<sequence length="327" mass="35690">MPPQSRGHPAPSERRITTFDLSAPVTPDEESTPRALHALSHPFPSFDGTADVSSEEDDADFQSHYSLDASPSSSSSSSGSPSPPPLNNASPFLHSSSSAHLLGANAFAPPFYNRPPTPLPPSPSLTSLLRPTFSATTSRPTTPDSSENDTPNDTEAVVAKSARTATRVSRVSPKVPTYEYYGFVLYLLSSGIFLMYLLWSYLPSPFLHQLGIYYYPNRWWSLAIPAFLVMVLVYIYLALALYNTEYLTLPMSSIENIVDDAANVAVLDSKGRIKKKHVKGQGTSSHTHGNSIDWKASWREGTDAVMDVPIGGVCEILYAEEDPADYL</sequence>
<proteinExistence type="predicted"/>
<comment type="caution">
    <text evidence="8">The sequence shown here is derived from an EMBL/GenBank/DDBJ whole genome shotgun (WGS) entry which is preliminary data.</text>
</comment>
<dbReference type="Proteomes" id="UP000664521">
    <property type="component" value="Unassembled WGS sequence"/>
</dbReference>
<dbReference type="GO" id="GO:0016020">
    <property type="term" value="C:membrane"/>
    <property type="evidence" value="ECO:0007669"/>
    <property type="project" value="UniProtKB-SubCell"/>
</dbReference>
<reference evidence="8" key="1">
    <citation type="submission" date="2021-03" db="EMBL/GenBank/DDBJ databases">
        <authorList>
            <person name="Tagirdzhanova G."/>
        </authorList>
    </citation>
    <scope>NUCLEOTIDE SEQUENCE</scope>
</reference>
<accession>A0A8H3PF32</accession>
<keyword evidence="9" id="KW-1185">Reference proteome</keyword>
<feature type="compositionally biased region" description="Low complexity" evidence="5">
    <location>
        <begin position="70"/>
        <end position="80"/>
    </location>
</feature>
<evidence type="ECO:0000259" key="7">
    <source>
        <dbReference type="Pfam" id="PF08510"/>
    </source>
</evidence>
<dbReference type="PANTHER" id="PTHR46346">
    <property type="entry name" value="PHOSPHATIDYLINOSITOL N-ACETYLGLUCOSAMINYLTRANSFERASE SUBUNIT P"/>
    <property type="match status" value="1"/>
</dbReference>
<evidence type="ECO:0000256" key="4">
    <source>
        <dbReference type="ARBA" id="ARBA00023136"/>
    </source>
</evidence>
<dbReference type="GO" id="GO:0005783">
    <property type="term" value="C:endoplasmic reticulum"/>
    <property type="evidence" value="ECO:0007669"/>
    <property type="project" value="TreeGrafter"/>
</dbReference>
<evidence type="ECO:0000313" key="9">
    <source>
        <dbReference type="Proteomes" id="UP000664521"/>
    </source>
</evidence>
<feature type="domain" description="PIG-P" evidence="7">
    <location>
        <begin position="177"/>
        <end position="318"/>
    </location>
</feature>
<feature type="region of interest" description="Disordered" evidence="5">
    <location>
        <begin position="133"/>
        <end position="153"/>
    </location>
</feature>
<organism evidence="8 9">
    <name type="scientific">Heterodermia speciosa</name>
    <dbReference type="NCBI Taxonomy" id="116794"/>
    <lineage>
        <taxon>Eukaryota</taxon>
        <taxon>Fungi</taxon>
        <taxon>Dikarya</taxon>
        <taxon>Ascomycota</taxon>
        <taxon>Pezizomycotina</taxon>
        <taxon>Lecanoromycetes</taxon>
        <taxon>OSLEUM clade</taxon>
        <taxon>Lecanoromycetidae</taxon>
        <taxon>Caliciales</taxon>
        <taxon>Physciaceae</taxon>
        <taxon>Heterodermia</taxon>
    </lineage>
</organism>
<dbReference type="InterPro" id="IPR013717">
    <property type="entry name" value="PIG-P"/>
</dbReference>
<keyword evidence="4 6" id="KW-0472">Membrane</keyword>
<feature type="compositionally biased region" description="Polar residues" evidence="5">
    <location>
        <begin position="133"/>
        <end position="145"/>
    </location>
</feature>
<dbReference type="EMBL" id="CAJPDS010000131">
    <property type="protein sequence ID" value="CAF9939437.1"/>
    <property type="molecule type" value="Genomic_DNA"/>
</dbReference>
<evidence type="ECO:0000256" key="1">
    <source>
        <dbReference type="ARBA" id="ARBA00004141"/>
    </source>
</evidence>
<feature type="region of interest" description="Disordered" evidence="5">
    <location>
        <begin position="1"/>
        <end position="94"/>
    </location>
</feature>
<dbReference type="Pfam" id="PF08510">
    <property type="entry name" value="PIG-P"/>
    <property type="match status" value="1"/>
</dbReference>
<dbReference type="PANTHER" id="PTHR46346:SF1">
    <property type="entry name" value="PHOSPHATIDYLINOSITOL N-ACETYLGLUCOSAMINYLTRANSFERASE SUBUNIT P"/>
    <property type="match status" value="1"/>
</dbReference>
<dbReference type="OrthoDB" id="690928at2759"/>
<dbReference type="GO" id="GO:0006506">
    <property type="term" value="P:GPI anchor biosynthetic process"/>
    <property type="evidence" value="ECO:0007669"/>
    <property type="project" value="TreeGrafter"/>
</dbReference>
<evidence type="ECO:0000256" key="2">
    <source>
        <dbReference type="ARBA" id="ARBA00022692"/>
    </source>
</evidence>
<keyword evidence="3 6" id="KW-1133">Transmembrane helix</keyword>
<keyword evidence="2 6" id="KW-0812">Transmembrane</keyword>
<evidence type="ECO:0000256" key="3">
    <source>
        <dbReference type="ARBA" id="ARBA00022989"/>
    </source>
</evidence>
<feature type="transmembrane region" description="Helical" evidence="6">
    <location>
        <begin position="180"/>
        <end position="199"/>
    </location>
</feature>
<dbReference type="AlphaFoldDB" id="A0A8H3PF32"/>
<evidence type="ECO:0000313" key="8">
    <source>
        <dbReference type="EMBL" id="CAF9939437.1"/>
    </source>
</evidence>
<dbReference type="InterPro" id="IPR052263">
    <property type="entry name" value="GPI_Anchor_Biosynth"/>
</dbReference>
<protein>
    <recommendedName>
        <fullName evidence="7">PIG-P domain-containing protein</fullName>
    </recommendedName>
</protein>
<gene>
    <name evidence="8" type="ORF">HETSPECPRED_001779</name>
</gene>
<feature type="transmembrane region" description="Helical" evidence="6">
    <location>
        <begin position="219"/>
        <end position="242"/>
    </location>
</feature>
<evidence type="ECO:0000256" key="6">
    <source>
        <dbReference type="SAM" id="Phobius"/>
    </source>
</evidence>
<name>A0A8H3PF32_9LECA</name>
<evidence type="ECO:0000256" key="5">
    <source>
        <dbReference type="SAM" id="MobiDB-lite"/>
    </source>
</evidence>
<comment type="subcellular location">
    <subcellularLocation>
        <location evidence="1">Membrane</location>
        <topology evidence="1">Multi-pass membrane protein</topology>
    </subcellularLocation>
</comment>